<dbReference type="Proteomes" id="UP001281410">
    <property type="component" value="Unassembled WGS sequence"/>
</dbReference>
<reference evidence="2" key="1">
    <citation type="journal article" date="2023" name="Plant J.">
        <title>Genome sequences and population genomics provide insights into the demographic history, inbreeding, and mutation load of two 'living fossil' tree species of Dipteronia.</title>
        <authorList>
            <person name="Feng Y."/>
            <person name="Comes H.P."/>
            <person name="Chen J."/>
            <person name="Zhu S."/>
            <person name="Lu R."/>
            <person name="Zhang X."/>
            <person name="Li P."/>
            <person name="Qiu J."/>
            <person name="Olsen K.M."/>
            <person name="Qiu Y."/>
        </authorList>
    </citation>
    <scope>NUCLEOTIDE SEQUENCE</scope>
    <source>
        <strain evidence="2">NBL</strain>
    </source>
</reference>
<dbReference type="EMBL" id="JANJYJ010000003">
    <property type="protein sequence ID" value="KAK3224180.1"/>
    <property type="molecule type" value="Genomic_DNA"/>
</dbReference>
<dbReference type="PANTHER" id="PTHR31973:SF187">
    <property type="entry name" value="MUTATOR TRANSPOSASE MUDRA PROTEIN"/>
    <property type="match status" value="1"/>
</dbReference>
<dbReference type="PANTHER" id="PTHR31973">
    <property type="entry name" value="POLYPROTEIN, PUTATIVE-RELATED"/>
    <property type="match status" value="1"/>
</dbReference>
<name>A0AAE0AUM0_9ROSI</name>
<evidence type="ECO:0000259" key="1">
    <source>
        <dbReference type="Pfam" id="PF03108"/>
    </source>
</evidence>
<protein>
    <recommendedName>
        <fullName evidence="1">Transposase MuDR plant domain-containing protein</fullName>
    </recommendedName>
</protein>
<evidence type="ECO:0000313" key="2">
    <source>
        <dbReference type="EMBL" id="KAK3224180.1"/>
    </source>
</evidence>
<gene>
    <name evidence="2" type="ORF">Dsin_011205</name>
</gene>
<sequence length="170" mass="19564">MVGSDIQFQVGDTHNSVKSLRAVLRDYVVQEGIMFDRVKNEPTRLTYLCKGEGCPWRIHASSMIDGGTMKIETYNSIHECRKVYNNVEARVKWITGKLEGLVKSNPDIKIGVISNLLRENFKVMVDIQRLDMAKKRELQGLAKDHAEYFKHLRKYAYIVQHCNPCSVAYI</sequence>
<proteinExistence type="predicted"/>
<comment type="caution">
    <text evidence="2">The sequence shown here is derived from an EMBL/GenBank/DDBJ whole genome shotgun (WGS) entry which is preliminary data.</text>
</comment>
<dbReference type="Pfam" id="PF03108">
    <property type="entry name" value="DBD_Tnp_Mut"/>
    <property type="match status" value="1"/>
</dbReference>
<dbReference type="AlphaFoldDB" id="A0AAE0AUM0"/>
<evidence type="ECO:0000313" key="3">
    <source>
        <dbReference type="Proteomes" id="UP001281410"/>
    </source>
</evidence>
<organism evidence="2 3">
    <name type="scientific">Dipteronia sinensis</name>
    <dbReference type="NCBI Taxonomy" id="43782"/>
    <lineage>
        <taxon>Eukaryota</taxon>
        <taxon>Viridiplantae</taxon>
        <taxon>Streptophyta</taxon>
        <taxon>Embryophyta</taxon>
        <taxon>Tracheophyta</taxon>
        <taxon>Spermatophyta</taxon>
        <taxon>Magnoliopsida</taxon>
        <taxon>eudicotyledons</taxon>
        <taxon>Gunneridae</taxon>
        <taxon>Pentapetalae</taxon>
        <taxon>rosids</taxon>
        <taxon>malvids</taxon>
        <taxon>Sapindales</taxon>
        <taxon>Sapindaceae</taxon>
        <taxon>Hippocastanoideae</taxon>
        <taxon>Acereae</taxon>
        <taxon>Dipteronia</taxon>
    </lineage>
</organism>
<feature type="domain" description="Transposase MuDR plant" evidence="1">
    <location>
        <begin position="5"/>
        <end position="70"/>
    </location>
</feature>
<accession>A0AAE0AUM0</accession>
<dbReference type="InterPro" id="IPR004332">
    <property type="entry name" value="Transposase_MuDR"/>
</dbReference>
<keyword evidence="3" id="KW-1185">Reference proteome</keyword>